<dbReference type="Gene3D" id="3.20.20.140">
    <property type="entry name" value="Metal-dependent hydrolases"/>
    <property type="match status" value="1"/>
</dbReference>
<reference evidence="3" key="1">
    <citation type="submission" date="2019-08" db="EMBL/GenBank/DDBJ databases">
        <authorList>
            <person name="Kucharzyk K."/>
            <person name="Murdoch R.W."/>
            <person name="Higgins S."/>
            <person name="Loffler F."/>
        </authorList>
    </citation>
    <scope>NUCLEOTIDE SEQUENCE</scope>
</reference>
<dbReference type="PIRSF" id="PIRSF005902">
    <property type="entry name" value="DNase_TatD"/>
    <property type="match status" value="1"/>
</dbReference>
<dbReference type="InterPro" id="IPR001130">
    <property type="entry name" value="TatD-like"/>
</dbReference>
<dbReference type="GO" id="GO:0005829">
    <property type="term" value="C:cytosol"/>
    <property type="evidence" value="ECO:0007669"/>
    <property type="project" value="TreeGrafter"/>
</dbReference>
<dbReference type="InterPro" id="IPR032466">
    <property type="entry name" value="Metal_Hydrolase"/>
</dbReference>
<dbReference type="CDD" id="cd01310">
    <property type="entry name" value="TatD_DNAse"/>
    <property type="match status" value="1"/>
</dbReference>
<proteinExistence type="predicted"/>
<gene>
    <name evidence="3" type="primary">yjjV_5</name>
    <name evidence="3" type="ORF">SDC9_116591</name>
</gene>
<dbReference type="InterPro" id="IPR015991">
    <property type="entry name" value="TatD/YcfH-like"/>
</dbReference>
<dbReference type="GO" id="GO:0046872">
    <property type="term" value="F:metal ion binding"/>
    <property type="evidence" value="ECO:0007669"/>
    <property type="project" value="UniProtKB-KW"/>
</dbReference>
<evidence type="ECO:0000256" key="2">
    <source>
        <dbReference type="ARBA" id="ARBA00022801"/>
    </source>
</evidence>
<dbReference type="PANTHER" id="PTHR46124">
    <property type="entry name" value="D-AMINOACYL-TRNA DEACYLASE"/>
    <property type="match status" value="1"/>
</dbReference>
<accession>A0A645C2S2</accession>
<dbReference type="SUPFAM" id="SSF51556">
    <property type="entry name" value="Metallo-dependent hydrolases"/>
    <property type="match status" value="1"/>
</dbReference>
<dbReference type="EC" id="3.1.-.-" evidence="3"/>
<dbReference type="GO" id="GO:0004536">
    <property type="term" value="F:DNA nuclease activity"/>
    <property type="evidence" value="ECO:0007669"/>
    <property type="project" value="InterPro"/>
</dbReference>
<dbReference type="AlphaFoldDB" id="A0A645C2S2"/>
<dbReference type="FunFam" id="3.20.20.140:FF:000005">
    <property type="entry name" value="TatD family hydrolase"/>
    <property type="match status" value="1"/>
</dbReference>
<evidence type="ECO:0000256" key="1">
    <source>
        <dbReference type="ARBA" id="ARBA00022723"/>
    </source>
</evidence>
<keyword evidence="2 3" id="KW-0378">Hydrolase</keyword>
<evidence type="ECO:0000313" key="3">
    <source>
        <dbReference type="EMBL" id="MPM69643.1"/>
    </source>
</evidence>
<dbReference type="Pfam" id="PF01026">
    <property type="entry name" value="TatD_DNase"/>
    <property type="match status" value="1"/>
</dbReference>
<dbReference type="PANTHER" id="PTHR46124:SF4">
    <property type="entry name" value="HYDROLASE TATD"/>
    <property type="match status" value="1"/>
</dbReference>
<protein>
    <submittedName>
        <fullName evidence="3">Putative metal-dependent hydrolase YjjV</fullName>
        <ecNumber evidence="3">3.1.-.-</ecNumber>
    </submittedName>
</protein>
<sequence length="258" mass="29175">MIDTHAHIYSEEFDNDRANVIQRAMDAGVKKIILPAIDSSSFSRMLELENDYPGFCYATIGLHPTSVNASYISELNLVRSELKRRPYLAIGEIGIDLYWDKTYLNEQLVVFQHQLDMALHYNIPVIIHVRDSFDETMKALLQYKNKGLKGIFHSFTGTLEQAESIIDFGGFLLGINGIITFKNSGLSNVIKNIGLKHLVLETDAPYLTPAPFRGKRNESAYLEYIVEKLSTTLSVSPETIIQLTTENALNLFKLQLEN</sequence>
<dbReference type="NCBIfam" id="TIGR00010">
    <property type="entry name" value="YchF/TatD family DNA exonuclease"/>
    <property type="match status" value="1"/>
</dbReference>
<dbReference type="EMBL" id="VSSQ01022992">
    <property type="protein sequence ID" value="MPM69643.1"/>
    <property type="molecule type" value="Genomic_DNA"/>
</dbReference>
<organism evidence="3">
    <name type="scientific">bioreactor metagenome</name>
    <dbReference type="NCBI Taxonomy" id="1076179"/>
    <lineage>
        <taxon>unclassified sequences</taxon>
        <taxon>metagenomes</taxon>
        <taxon>ecological metagenomes</taxon>
    </lineage>
</organism>
<name>A0A645C2S2_9ZZZZ</name>
<comment type="caution">
    <text evidence="3">The sequence shown here is derived from an EMBL/GenBank/DDBJ whole genome shotgun (WGS) entry which is preliminary data.</text>
</comment>
<keyword evidence="1" id="KW-0479">Metal-binding</keyword>
<dbReference type="GO" id="GO:0016788">
    <property type="term" value="F:hydrolase activity, acting on ester bonds"/>
    <property type="evidence" value="ECO:0007669"/>
    <property type="project" value="InterPro"/>
</dbReference>